<dbReference type="SMART" id="SM00267">
    <property type="entry name" value="GGDEF"/>
    <property type="match status" value="1"/>
</dbReference>
<dbReference type="EMBL" id="BSDO01000013">
    <property type="protein sequence ID" value="GLI25277.1"/>
    <property type="molecule type" value="Genomic_DNA"/>
</dbReference>
<dbReference type="CDD" id="cd06225">
    <property type="entry name" value="HAMP"/>
    <property type="match status" value="1"/>
</dbReference>
<dbReference type="FunFam" id="3.30.70.270:FF:000001">
    <property type="entry name" value="Diguanylate cyclase domain protein"/>
    <property type="match status" value="1"/>
</dbReference>
<comment type="caution">
    <text evidence="6">The sequence shown here is derived from an EMBL/GenBank/DDBJ whole genome shotgun (WGS) entry which is preliminary data.</text>
</comment>
<evidence type="ECO:0000256" key="2">
    <source>
        <dbReference type="ARBA" id="ARBA00034247"/>
    </source>
</evidence>
<dbReference type="CDD" id="cd12915">
    <property type="entry name" value="PDC2_DGC_like"/>
    <property type="match status" value="1"/>
</dbReference>
<dbReference type="InterPro" id="IPR050469">
    <property type="entry name" value="Diguanylate_Cyclase"/>
</dbReference>
<dbReference type="Proteomes" id="UP001144397">
    <property type="component" value="Unassembled WGS sequence"/>
</dbReference>
<feature type="domain" description="HAMP" evidence="4">
    <location>
        <begin position="343"/>
        <end position="394"/>
    </location>
</feature>
<dbReference type="GO" id="GO:0005886">
    <property type="term" value="C:plasma membrane"/>
    <property type="evidence" value="ECO:0007669"/>
    <property type="project" value="TreeGrafter"/>
</dbReference>
<dbReference type="GO" id="GO:0052621">
    <property type="term" value="F:diguanylate cyclase activity"/>
    <property type="evidence" value="ECO:0007669"/>
    <property type="project" value="UniProtKB-EC"/>
</dbReference>
<feature type="region of interest" description="Disordered" evidence="3">
    <location>
        <begin position="1"/>
        <end position="25"/>
    </location>
</feature>
<dbReference type="PROSITE" id="PS50887">
    <property type="entry name" value="GGDEF"/>
    <property type="match status" value="1"/>
</dbReference>
<proteinExistence type="predicted"/>
<evidence type="ECO:0000256" key="1">
    <source>
        <dbReference type="ARBA" id="ARBA00012528"/>
    </source>
</evidence>
<gene>
    <name evidence="6" type="ORF">XFLAVUS301_49510</name>
</gene>
<dbReference type="GO" id="GO:1902201">
    <property type="term" value="P:negative regulation of bacterial-type flagellum-dependent cell motility"/>
    <property type="evidence" value="ECO:0007669"/>
    <property type="project" value="TreeGrafter"/>
</dbReference>
<dbReference type="InterPro" id="IPR043128">
    <property type="entry name" value="Rev_trsase/Diguanyl_cyclase"/>
</dbReference>
<evidence type="ECO:0000313" key="6">
    <source>
        <dbReference type="EMBL" id="GLI25277.1"/>
    </source>
</evidence>
<dbReference type="SMART" id="SM00304">
    <property type="entry name" value="HAMP"/>
    <property type="match status" value="1"/>
</dbReference>
<dbReference type="GO" id="GO:0043709">
    <property type="term" value="P:cell adhesion involved in single-species biofilm formation"/>
    <property type="evidence" value="ECO:0007669"/>
    <property type="project" value="TreeGrafter"/>
</dbReference>
<protein>
    <recommendedName>
        <fullName evidence="1">diguanylate cyclase</fullName>
        <ecNumber evidence="1">2.7.7.65</ecNumber>
    </recommendedName>
</protein>
<dbReference type="PANTHER" id="PTHR45138:SF9">
    <property type="entry name" value="DIGUANYLATE CYCLASE DGCM-RELATED"/>
    <property type="match status" value="1"/>
</dbReference>
<evidence type="ECO:0000259" key="4">
    <source>
        <dbReference type="PROSITE" id="PS50885"/>
    </source>
</evidence>
<dbReference type="GO" id="GO:0007165">
    <property type="term" value="P:signal transduction"/>
    <property type="evidence" value="ECO:0007669"/>
    <property type="project" value="InterPro"/>
</dbReference>
<evidence type="ECO:0000256" key="3">
    <source>
        <dbReference type="SAM" id="MobiDB-lite"/>
    </source>
</evidence>
<dbReference type="CDD" id="cd12914">
    <property type="entry name" value="PDC1_DGC_like"/>
    <property type="match status" value="1"/>
</dbReference>
<dbReference type="Pfam" id="PF00672">
    <property type="entry name" value="HAMP"/>
    <property type="match status" value="1"/>
</dbReference>
<dbReference type="CDD" id="cd01949">
    <property type="entry name" value="GGDEF"/>
    <property type="match status" value="1"/>
</dbReference>
<evidence type="ECO:0000259" key="5">
    <source>
        <dbReference type="PROSITE" id="PS50887"/>
    </source>
</evidence>
<dbReference type="InterPro" id="IPR000160">
    <property type="entry name" value="GGDEF_dom"/>
</dbReference>
<evidence type="ECO:0000313" key="7">
    <source>
        <dbReference type="Proteomes" id="UP001144397"/>
    </source>
</evidence>
<dbReference type="InterPro" id="IPR029787">
    <property type="entry name" value="Nucleotide_cyclase"/>
</dbReference>
<reference evidence="6" key="1">
    <citation type="submission" date="2022-12" db="EMBL/GenBank/DDBJ databases">
        <title>Reference genome sequencing for broad-spectrum identification of bacterial and archaeal isolates by mass spectrometry.</title>
        <authorList>
            <person name="Sekiguchi Y."/>
            <person name="Tourlousse D.M."/>
        </authorList>
    </citation>
    <scope>NUCLEOTIDE SEQUENCE</scope>
    <source>
        <strain evidence="6">301</strain>
    </source>
</reference>
<dbReference type="PROSITE" id="PS50885">
    <property type="entry name" value="HAMP"/>
    <property type="match status" value="1"/>
</dbReference>
<dbReference type="SUPFAM" id="SSF55073">
    <property type="entry name" value="Nucleotide cyclase"/>
    <property type="match status" value="1"/>
</dbReference>
<dbReference type="AlphaFoldDB" id="A0A9W6FP84"/>
<organism evidence="6 7">
    <name type="scientific">Xanthobacter flavus</name>
    <dbReference type="NCBI Taxonomy" id="281"/>
    <lineage>
        <taxon>Bacteria</taxon>
        <taxon>Pseudomonadati</taxon>
        <taxon>Pseudomonadota</taxon>
        <taxon>Alphaproteobacteria</taxon>
        <taxon>Hyphomicrobiales</taxon>
        <taxon>Xanthobacteraceae</taxon>
        <taxon>Xanthobacter</taxon>
    </lineage>
</organism>
<dbReference type="EC" id="2.7.7.65" evidence="1"/>
<dbReference type="InterPro" id="IPR003660">
    <property type="entry name" value="HAMP_dom"/>
</dbReference>
<dbReference type="Pfam" id="PF00990">
    <property type="entry name" value="GGDEF"/>
    <property type="match status" value="1"/>
</dbReference>
<dbReference type="Gene3D" id="6.10.340.10">
    <property type="match status" value="1"/>
</dbReference>
<dbReference type="PANTHER" id="PTHR45138">
    <property type="entry name" value="REGULATORY COMPONENTS OF SENSORY TRANSDUCTION SYSTEM"/>
    <property type="match status" value="1"/>
</dbReference>
<sequence>MNRSPFPIKKQVEGGCGSAEAHERQGGLAGMVERNGGDGAAAPGRRSSLRLRVLFLVCLVAVPLSVERMLALVAERQEQVSALEEDVRNFARSAKLAQMEGISRSLTALDVLSRMADRLLEDPAACNRQLSRLADEVAGIQGAFIADAAGLVRCAHAPLALGVNIAERDYFRDAAATDGVVMTEMFVSRVSGRNSVFLLRAEHGPGRALLAVAGVVVDLQWLSRIAAGTAVELGVVVDLIGDNGTVLVRYPTMPEIVEHRFPDHPLTRAVAAEESGIVRVPGYDGKERIFAFEGFGHLPISIAVGIETAKAVGPIDSKVRSTALAYFIALACFLLLAWVAEERIVIAPIARLTRAVAAVGRGEADHVNDMGVAEFSPLVNAFNEMARRLSQRNNELRTMNGRLASLARTDGLTGLANRRTFDVQFSQDWVRARGEGVPLTLVMLDVDHFKAFNDTRGHLQGDEALRAVARMLSAAAAGTSNLVARYGGEEFVVLMSGADVGAGVAFAEDVRRLLAEIALEHPAAPRRRVTASFGVASVVPTAEGSPDALIAAADAALYEAKRAGRDRVIAHS</sequence>
<dbReference type="Gene3D" id="3.30.450.20">
    <property type="entry name" value="PAS domain"/>
    <property type="match status" value="2"/>
</dbReference>
<comment type="catalytic activity">
    <reaction evidence="2">
        <text>2 GTP = 3',3'-c-di-GMP + 2 diphosphate</text>
        <dbReference type="Rhea" id="RHEA:24898"/>
        <dbReference type="ChEBI" id="CHEBI:33019"/>
        <dbReference type="ChEBI" id="CHEBI:37565"/>
        <dbReference type="ChEBI" id="CHEBI:58805"/>
        <dbReference type="EC" id="2.7.7.65"/>
    </reaction>
</comment>
<dbReference type="NCBIfam" id="TIGR00254">
    <property type="entry name" value="GGDEF"/>
    <property type="match status" value="1"/>
</dbReference>
<feature type="domain" description="GGDEF" evidence="5">
    <location>
        <begin position="437"/>
        <end position="572"/>
    </location>
</feature>
<dbReference type="Gene3D" id="3.30.70.270">
    <property type="match status" value="1"/>
</dbReference>
<accession>A0A9W6FP84</accession>
<name>A0A9W6FP84_XANFL</name>